<dbReference type="Proteomes" id="UP000324611">
    <property type="component" value="Unassembled WGS sequence"/>
</dbReference>
<comment type="similarity">
    <text evidence="2">Belongs to the SusD family.</text>
</comment>
<evidence type="ECO:0000256" key="4">
    <source>
        <dbReference type="ARBA" id="ARBA00023136"/>
    </source>
</evidence>
<evidence type="ECO:0000256" key="6">
    <source>
        <dbReference type="SAM" id="MobiDB-lite"/>
    </source>
</evidence>
<name>A0A5B2W3Y9_9BACT</name>
<proteinExistence type="inferred from homology"/>
<evidence type="ECO:0000256" key="1">
    <source>
        <dbReference type="ARBA" id="ARBA00004442"/>
    </source>
</evidence>
<evidence type="ECO:0000313" key="10">
    <source>
        <dbReference type="Proteomes" id="UP000324611"/>
    </source>
</evidence>
<dbReference type="SUPFAM" id="SSF48452">
    <property type="entry name" value="TPR-like"/>
    <property type="match status" value="1"/>
</dbReference>
<gene>
    <name evidence="9" type="ORF">F0L74_04070</name>
</gene>
<dbReference type="GO" id="GO:0009279">
    <property type="term" value="C:cell outer membrane"/>
    <property type="evidence" value="ECO:0007669"/>
    <property type="project" value="UniProtKB-SubCell"/>
</dbReference>
<dbReference type="CDD" id="cd08977">
    <property type="entry name" value="SusD"/>
    <property type="match status" value="1"/>
</dbReference>
<dbReference type="InterPro" id="IPR012944">
    <property type="entry name" value="SusD_RagB_dom"/>
</dbReference>
<protein>
    <submittedName>
        <fullName evidence="9">RagB/SusD family nutrient uptake outer membrane protein</fullName>
    </submittedName>
</protein>
<reference evidence="9 10" key="1">
    <citation type="submission" date="2019-09" db="EMBL/GenBank/DDBJ databases">
        <title>Chitinophaga ginsengihumi sp. nov., isolated from soil of ginseng rhizosphere.</title>
        <authorList>
            <person name="Lee J."/>
        </authorList>
    </citation>
    <scope>NUCLEOTIDE SEQUENCE [LARGE SCALE GENOMIC DNA]</scope>
    <source>
        <strain evidence="9 10">BN140078</strain>
    </source>
</reference>
<dbReference type="Pfam" id="PF14322">
    <property type="entry name" value="SusD-like_3"/>
    <property type="match status" value="1"/>
</dbReference>
<keyword evidence="10" id="KW-1185">Reference proteome</keyword>
<feature type="compositionally biased region" description="Polar residues" evidence="6">
    <location>
        <begin position="282"/>
        <end position="300"/>
    </location>
</feature>
<sequence>MKLTRYISLGLLTGAILFAGCNKKLDVTPGQSITPDQIKTADDVKAILFGTYNSMQHYNAFGERYMMMADLLAAPGQVAFVGTFIDYRQVYTKSQLATGTIMSGIWGRSYIIINGANNVLERLDLIAEDERESIEGEAKFARGIAYYELVNYFGAPYSAPTGPNADAVPIRLKPVANDTYHDDQDKQPRNSVTEVYDQVIKDLTDAVAKLPEENENFRATKYAAEAFLSRVYLAQGKYVQAATAANDVIENSGLALTPTFDKAFNNVGNSTEDIFAIQQTSQSNAGTSNNGLSTFYSANDQKPGGRGDARVDTAGYNALFDGADDRKDFVYAGSSIGGVDGIYPGKWKNFYRAIPVVRLAEMYLTRAEANLRSGAAQVGTATPLEDVNTIRERANAAPWTSVTADQAVQERFRELAFEGDWLWTKKRLKMNVGSRAYDDPKLVFPVPQRERDIDENITQNPGY</sequence>
<feature type="domain" description="RagB/SusD" evidence="7">
    <location>
        <begin position="353"/>
        <end position="423"/>
    </location>
</feature>
<comment type="subcellular location">
    <subcellularLocation>
        <location evidence="1">Cell outer membrane</location>
    </subcellularLocation>
</comment>
<dbReference type="RefSeq" id="WP_149836543.1">
    <property type="nucleotide sequence ID" value="NZ_VUOC01000001.1"/>
</dbReference>
<dbReference type="PROSITE" id="PS51257">
    <property type="entry name" value="PROKAR_LIPOPROTEIN"/>
    <property type="match status" value="1"/>
</dbReference>
<accession>A0A5B2W3Y9</accession>
<evidence type="ECO:0000256" key="2">
    <source>
        <dbReference type="ARBA" id="ARBA00006275"/>
    </source>
</evidence>
<keyword evidence="3" id="KW-0732">Signal</keyword>
<feature type="region of interest" description="Disordered" evidence="6">
    <location>
        <begin position="282"/>
        <end position="308"/>
    </location>
</feature>
<dbReference type="InterPro" id="IPR033985">
    <property type="entry name" value="SusD-like_N"/>
</dbReference>
<dbReference type="AlphaFoldDB" id="A0A5B2W3Y9"/>
<keyword evidence="5" id="KW-0998">Cell outer membrane</keyword>
<dbReference type="Pfam" id="PF07980">
    <property type="entry name" value="SusD_RagB"/>
    <property type="match status" value="1"/>
</dbReference>
<dbReference type="InterPro" id="IPR011990">
    <property type="entry name" value="TPR-like_helical_dom_sf"/>
</dbReference>
<organism evidence="9 10">
    <name type="scientific">Chitinophaga agrisoli</name>
    <dbReference type="NCBI Taxonomy" id="2607653"/>
    <lineage>
        <taxon>Bacteria</taxon>
        <taxon>Pseudomonadati</taxon>
        <taxon>Bacteroidota</taxon>
        <taxon>Chitinophagia</taxon>
        <taxon>Chitinophagales</taxon>
        <taxon>Chitinophagaceae</taxon>
        <taxon>Chitinophaga</taxon>
    </lineage>
</organism>
<evidence type="ECO:0000313" key="9">
    <source>
        <dbReference type="EMBL" id="KAA2245147.1"/>
    </source>
</evidence>
<keyword evidence="4" id="KW-0472">Membrane</keyword>
<comment type="caution">
    <text evidence="9">The sequence shown here is derived from an EMBL/GenBank/DDBJ whole genome shotgun (WGS) entry which is preliminary data.</text>
</comment>
<evidence type="ECO:0000259" key="8">
    <source>
        <dbReference type="Pfam" id="PF14322"/>
    </source>
</evidence>
<evidence type="ECO:0000256" key="3">
    <source>
        <dbReference type="ARBA" id="ARBA00022729"/>
    </source>
</evidence>
<dbReference type="EMBL" id="VUOC01000001">
    <property type="protein sequence ID" value="KAA2245147.1"/>
    <property type="molecule type" value="Genomic_DNA"/>
</dbReference>
<feature type="domain" description="SusD-like N-terminal" evidence="8">
    <location>
        <begin position="86"/>
        <end position="233"/>
    </location>
</feature>
<evidence type="ECO:0000256" key="5">
    <source>
        <dbReference type="ARBA" id="ARBA00023237"/>
    </source>
</evidence>
<dbReference type="Gene3D" id="1.25.40.390">
    <property type="match status" value="1"/>
</dbReference>
<reference evidence="9 10" key="2">
    <citation type="submission" date="2019-09" db="EMBL/GenBank/DDBJ databases">
        <authorList>
            <person name="Jin C."/>
        </authorList>
    </citation>
    <scope>NUCLEOTIDE SEQUENCE [LARGE SCALE GENOMIC DNA]</scope>
    <source>
        <strain evidence="9 10">BN140078</strain>
    </source>
</reference>
<evidence type="ECO:0000259" key="7">
    <source>
        <dbReference type="Pfam" id="PF07980"/>
    </source>
</evidence>